<dbReference type="InterPro" id="IPR004111">
    <property type="entry name" value="Repressor_TetR_C"/>
</dbReference>
<dbReference type="Pfam" id="PF00440">
    <property type="entry name" value="TetR_N"/>
    <property type="match status" value="1"/>
</dbReference>
<organism evidence="6 7">
    <name type="scientific">Sphaerisporangium rhizosphaerae</name>
    <dbReference type="NCBI Taxonomy" id="2269375"/>
    <lineage>
        <taxon>Bacteria</taxon>
        <taxon>Bacillati</taxon>
        <taxon>Actinomycetota</taxon>
        <taxon>Actinomycetes</taxon>
        <taxon>Streptosporangiales</taxon>
        <taxon>Streptosporangiaceae</taxon>
        <taxon>Sphaerisporangium</taxon>
    </lineage>
</organism>
<evidence type="ECO:0000313" key="7">
    <source>
        <dbReference type="Proteomes" id="UP001596496"/>
    </source>
</evidence>
<dbReference type="Proteomes" id="UP001596496">
    <property type="component" value="Unassembled WGS sequence"/>
</dbReference>
<accession>A0ABW2P8I3</accession>
<dbReference type="SUPFAM" id="SSF46689">
    <property type="entry name" value="Homeodomain-like"/>
    <property type="match status" value="1"/>
</dbReference>
<dbReference type="PROSITE" id="PS50977">
    <property type="entry name" value="HTH_TETR_2"/>
    <property type="match status" value="1"/>
</dbReference>
<dbReference type="InterPro" id="IPR001647">
    <property type="entry name" value="HTH_TetR"/>
</dbReference>
<dbReference type="InterPro" id="IPR009057">
    <property type="entry name" value="Homeodomain-like_sf"/>
</dbReference>
<keyword evidence="1" id="KW-0805">Transcription regulation</keyword>
<dbReference type="Gene3D" id="1.10.357.10">
    <property type="entry name" value="Tetracycline Repressor, domain 2"/>
    <property type="match status" value="1"/>
</dbReference>
<evidence type="ECO:0000256" key="2">
    <source>
        <dbReference type="ARBA" id="ARBA00023125"/>
    </source>
</evidence>
<evidence type="ECO:0000256" key="4">
    <source>
        <dbReference type="PROSITE-ProRule" id="PRU00335"/>
    </source>
</evidence>
<feature type="domain" description="HTH tetR-type" evidence="5">
    <location>
        <begin position="6"/>
        <end position="66"/>
    </location>
</feature>
<dbReference type="RefSeq" id="WP_380828041.1">
    <property type="nucleotide sequence ID" value="NZ_JBHTCG010000011.1"/>
</dbReference>
<sequence length="208" mass="22365">MPRPRSLTQDDLAAAALAVIDRDGLAALSMRAVAVRLGMGTMSLYRYVADREQLEGLVVELVLSGVDVRPPHGSWTRQLTALVERVRAAVRAHPEVVPLTLTHRHTSLAVLRWSEAVLAVLAGAGFTGRHRVVALRALLGYLIGSIQMEHLGPLSGAGTARMAELPREEFPLLAETAVEGRRVPVAEEFGEGLAVMLAGLRAMARGEE</sequence>
<comment type="caution">
    <text evidence="6">The sequence shown here is derived from an EMBL/GenBank/DDBJ whole genome shotgun (WGS) entry which is preliminary data.</text>
</comment>
<evidence type="ECO:0000256" key="3">
    <source>
        <dbReference type="ARBA" id="ARBA00023163"/>
    </source>
</evidence>
<keyword evidence="7" id="KW-1185">Reference proteome</keyword>
<dbReference type="EMBL" id="JBHTCG010000011">
    <property type="protein sequence ID" value="MFC7384315.1"/>
    <property type="molecule type" value="Genomic_DNA"/>
</dbReference>
<protein>
    <submittedName>
        <fullName evidence="6">TetR/AcrR family transcriptional regulator C-terminal domain-containing protein</fullName>
    </submittedName>
</protein>
<dbReference type="Gene3D" id="1.10.10.60">
    <property type="entry name" value="Homeodomain-like"/>
    <property type="match status" value="1"/>
</dbReference>
<dbReference type="PANTHER" id="PTHR30055">
    <property type="entry name" value="HTH-TYPE TRANSCRIPTIONAL REGULATOR RUTR"/>
    <property type="match status" value="1"/>
</dbReference>
<dbReference type="InterPro" id="IPR036271">
    <property type="entry name" value="Tet_transcr_reg_TetR-rel_C_sf"/>
</dbReference>
<name>A0ABW2P8I3_9ACTN</name>
<evidence type="ECO:0000259" key="5">
    <source>
        <dbReference type="PROSITE" id="PS50977"/>
    </source>
</evidence>
<evidence type="ECO:0000313" key="6">
    <source>
        <dbReference type="EMBL" id="MFC7384315.1"/>
    </source>
</evidence>
<reference evidence="7" key="1">
    <citation type="journal article" date="2019" name="Int. J. Syst. Evol. Microbiol.">
        <title>The Global Catalogue of Microorganisms (GCM) 10K type strain sequencing project: providing services to taxonomists for standard genome sequencing and annotation.</title>
        <authorList>
            <consortium name="The Broad Institute Genomics Platform"/>
            <consortium name="The Broad Institute Genome Sequencing Center for Infectious Disease"/>
            <person name="Wu L."/>
            <person name="Ma J."/>
        </authorList>
    </citation>
    <scope>NUCLEOTIDE SEQUENCE [LARGE SCALE GENOMIC DNA]</scope>
    <source>
        <strain evidence="7">CECT 7649</strain>
    </source>
</reference>
<proteinExistence type="predicted"/>
<keyword evidence="2 4" id="KW-0238">DNA-binding</keyword>
<feature type="DNA-binding region" description="H-T-H motif" evidence="4">
    <location>
        <begin position="29"/>
        <end position="48"/>
    </location>
</feature>
<evidence type="ECO:0000256" key="1">
    <source>
        <dbReference type="ARBA" id="ARBA00023015"/>
    </source>
</evidence>
<dbReference type="InterPro" id="IPR050109">
    <property type="entry name" value="HTH-type_TetR-like_transc_reg"/>
</dbReference>
<gene>
    <name evidence="6" type="ORF">ACFQSB_19045</name>
</gene>
<keyword evidence="3" id="KW-0804">Transcription</keyword>
<dbReference type="SUPFAM" id="SSF48498">
    <property type="entry name" value="Tetracyclin repressor-like, C-terminal domain"/>
    <property type="match status" value="1"/>
</dbReference>
<dbReference type="PANTHER" id="PTHR30055:SF151">
    <property type="entry name" value="TRANSCRIPTIONAL REGULATORY PROTEIN"/>
    <property type="match status" value="1"/>
</dbReference>
<dbReference type="Pfam" id="PF02909">
    <property type="entry name" value="TetR_C_1"/>
    <property type="match status" value="1"/>
</dbReference>